<comment type="caution">
    <text evidence="2">The sequence shown here is derived from an EMBL/GenBank/DDBJ whole genome shotgun (WGS) entry which is preliminary data.</text>
</comment>
<feature type="region of interest" description="Disordered" evidence="1">
    <location>
        <begin position="46"/>
        <end position="76"/>
    </location>
</feature>
<keyword evidence="3" id="KW-1185">Reference proteome</keyword>
<organism evidence="2 3">
    <name type="scientific">Tothia fuscella</name>
    <dbReference type="NCBI Taxonomy" id="1048955"/>
    <lineage>
        <taxon>Eukaryota</taxon>
        <taxon>Fungi</taxon>
        <taxon>Dikarya</taxon>
        <taxon>Ascomycota</taxon>
        <taxon>Pezizomycotina</taxon>
        <taxon>Dothideomycetes</taxon>
        <taxon>Pleosporomycetidae</taxon>
        <taxon>Venturiales</taxon>
        <taxon>Cylindrosympodiaceae</taxon>
        <taxon>Tothia</taxon>
    </lineage>
</organism>
<gene>
    <name evidence="2" type="ORF">EJ08DRAFT_333280</name>
</gene>
<protein>
    <submittedName>
        <fullName evidence="2">Uncharacterized protein</fullName>
    </submittedName>
</protein>
<evidence type="ECO:0000313" key="3">
    <source>
        <dbReference type="Proteomes" id="UP000800235"/>
    </source>
</evidence>
<dbReference type="AlphaFoldDB" id="A0A9P4TWN8"/>
<dbReference type="Proteomes" id="UP000800235">
    <property type="component" value="Unassembled WGS sequence"/>
</dbReference>
<reference evidence="2" key="1">
    <citation type="journal article" date="2020" name="Stud. Mycol.">
        <title>101 Dothideomycetes genomes: a test case for predicting lifestyles and emergence of pathogens.</title>
        <authorList>
            <person name="Haridas S."/>
            <person name="Albert R."/>
            <person name="Binder M."/>
            <person name="Bloem J."/>
            <person name="Labutti K."/>
            <person name="Salamov A."/>
            <person name="Andreopoulos B."/>
            <person name="Baker S."/>
            <person name="Barry K."/>
            <person name="Bills G."/>
            <person name="Bluhm B."/>
            <person name="Cannon C."/>
            <person name="Castanera R."/>
            <person name="Culley D."/>
            <person name="Daum C."/>
            <person name="Ezra D."/>
            <person name="Gonzalez J."/>
            <person name="Henrissat B."/>
            <person name="Kuo A."/>
            <person name="Liang C."/>
            <person name="Lipzen A."/>
            <person name="Lutzoni F."/>
            <person name="Magnuson J."/>
            <person name="Mondo S."/>
            <person name="Nolan M."/>
            <person name="Ohm R."/>
            <person name="Pangilinan J."/>
            <person name="Park H.-J."/>
            <person name="Ramirez L."/>
            <person name="Alfaro M."/>
            <person name="Sun H."/>
            <person name="Tritt A."/>
            <person name="Yoshinaga Y."/>
            <person name="Zwiers L.-H."/>
            <person name="Turgeon B."/>
            <person name="Goodwin S."/>
            <person name="Spatafora J."/>
            <person name="Crous P."/>
            <person name="Grigoriev I."/>
        </authorList>
    </citation>
    <scope>NUCLEOTIDE SEQUENCE</scope>
    <source>
        <strain evidence="2">CBS 130266</strain>
    </source>
</reference>
<sequence length="102" mass="11725">MNPHGRLISTRLWSSNTSIKRRRENEILIETTGTLTSVNTVKFSRKPTLQPKTATKDRNQRPQLKTNRARTKPPFSIPECYGTNALDMANVLLYELDIQVQK</sequence>
<name>A0A9P4TWN8_9PEZI</name>
<proteinExistence type="predicted"/>
<accession>A0A9P4TWN8</accession>
<evidence type="ECO:0000313" key="2">
    <source>
        <dbReference type="EMBL" id="KAF2427846.1"/>
    </source>
</evidence>
<evidence type="ECO:0000256" key="1">
    <source>
        <dbReference type="SAM" id="MobiDB-lite"/>
    </source>
</evidence>
<dbReference type="EMBL" id="MU007057">
    <property type="protein sequence ID" value="KAF2427846.1"/>
    <property type="molecule type" value="Genomic_DNA"/>
</dbReference>